<keyword evidence="2" id="KW-1185">Reference proteome</keyword>
<comment type="caution">
    <text evidence="1">The sequence shown here is derived from an EMBL/GenBank/DDBJ whole genome shotgun (WGS) entry which is preliminary data.</text>
</comment>
<reference evidence="2" key="1">
    <citation type="journal article" date="2019" name="Int. J. Syst. Evol. Microbiol.">
        <title>The Global Catalogue of Microorganisms (GCM) 10K type strain sequencing project: providing services to taxonomists for standard genome sequencing and annotation.</title>
        <authorList>
            <consortium name="The Broad Institute Genomics Platform"/>
            <consortium name="The Broad Institute Genome Sequencing Center for Infectious Disease"/>
            <person name="Wu L."/>
            <person name="Ma J."/>
        </authorList>
    </citation>
    <scope>NUCLEOTIDE SEQUENCE [LARGE SCALE GENOMIC DNA]</scope>
    <source>
        <strain evidence="2">ICMP 6774ER</strain>
    </source>
</reference>
<proteinExistence type="predicted"/>
<organism evidence="1 2">
    <name type="scientific">Nonomuraea mangrovi</name>
    <dbReference type="NCBI Taxonomy" id="2316207"/>
    <lineage>
        <taxon>Bacteria</taxon>
        <taxon>Bacillati</taxon>
        <taxon>Actinomycetota</taxon>
        <taxon>Actinomycetes</taxon>
        <taxon>Streptosporangiales</taxon>
        <taxon>Streptosporangiaceae</taxon>
        <taxon>Nonomuraea</taxon>
    </lineage>
</organism>
<evidence type="ECO:0000313" key="1">
    <source>
        <dbReference type="EMBL" id="MFD1938428.1"/>
    </source>
</evidence>
<dbReference type="RefSeq" id="WP_379580430.1">
    <property type="nucleotide sequence ID" value="NZ_JBHUFV010000068.1"/>
</dbReference>
<gene>
    <name evidence="1" type="ORF">ACFSKW_43840</name>
</gene>
<sequence length="46" mass="5021">MIEVSATNRSTFRMASLNTSAGTSVNGAWRHPPPAGRWKMTWSVTA</sequence>
<evidence type="ECO:0000313" key="2">
    <source>
        <dbReference type="Proteomes" id="UP001597368"/>
    </source>
</evidence>
<accession>A0ABW4TAK8</accession>
<name>A0ABW4TAK8_9ACTN</name>
<dbReference type="EMBL" id="JBHUFV010000068">
    <property type="protein sequence ID" value="MFD1938428.1"/>
    <property type="molecule type" value="Genomic_DNA"/>
</dbReference>
<protein>
    <submittedName>
        <fullName evidence="1">Uncharacterized protein</fullName>
    </submittedName>
</protein>
<dbReference type="Proteomes" id="UP001597368">
    <property type="component" value="Unassembled WGS sequence"/>
</dbReference>